<reference evidence="1 2" key="1">
    <citation type="submission" date="2018-09" db="EMBL/GenBank/DDBJ databases">
        <authorList>
            <person name="Zhu H."/>
        </authorList>
    </citation>
    <scope>NUCLEOTIDE SEQUENCE [LARGE SCALE GENOMIC DNA]</scope>
    <source>
        <strain evidence="1 2">K2R10-39</strain>
    </source>
</reference>
<evidence type="ECO:0000313" key="1">
    <source>
        <dbReference type="EMBL" id="RJF96582.1"/>
    </source>
</evidence>
<keyword evidence="2" id="KW-1185">Reference proteome</keyword>
<dbReference type="AlphaFoldDB" id="A0A418WV55"/>
<sequence>MPHLTLEYSGNLKATGELSALCAKLASCLVAQQADGKPVYPIGGVRVRAIAVDEYCIADGAADAAFVHATLKIGSGRSEAVRQITGNALFDTMKTHFAALYDSMGLALSLEIAKFSEAGTWKHNNLHARYRRS</sequence>
<dbReference type="Proteomes" id="UP000285190">
    <property type="component" value="Unassembled WGS sequence"/>
</dbReference>
<dbReference type="EMBL" id="QYUN01000003">
    <property type="protein sequence ID" value="RJF96582.1"/>
    <property type="molecule type" value="Genomic_DNA"/>
</dbReference>
<dbReference type="InterPro" id="IPR004220">
    <property type="entry name" value="5-COMe_2-OHmuconate_Isoase"/>
</dbReference>
<dbReference type="SUPFAM" id="SSF55331">
    <property type="entry name" value="Tautomerase/MIF"/>
    <property type="match status" value="1"/>
</dbReference>
<dbReference type="GO" id="GO:0008704">
    <property type="term" value="F:5-carboxymethyl-2-hydroxymuconate delta-isomerase activity"/>
    <property type="evidence" value="ECO:0007669"/>
    <property type="project" value="InterPro"/>
</dbReference>
<proteinExistence type="predicted"/>
<name>A0A418WV55_9BURK</name>
<keyword evidence="1" id="KW-0413">Isomerase</keyword>
<accession>A0A418WV55</accession>
<dbReference type="Gene3D" id="3.30.429.10">
    <property type="entry name" value="Macrophage Migration Inhibitory Factor"/>
    <property type="match status" value="1"/>
</dbReference>
<dbReference type="RefSeq" id="WP_119742608.1">
    <property type="nucleotide sequence ID" value="NZ_QYUN01000003.1"/>
</dbReference>
<dbReference type="InterPro" id="IPR014347">
    <property type="entry name" value="Tautomerase/MIF_sf"/>
</dbReference>
<organism evidence="1 2">
    <name type="scientific">Noviherbaspirillum cavernae</name>
    <dbReference type="NCBI Taxonomy" id="2320862"/>
    <lineage>
        <taxon>Bacteria</taxon>
        <taxon>Pseudomonadati</taxon>
        <taxon>Pseudomonadota</taxon>
        <taxon>Betaproteobacteria</taxon>
        <taxon>Burkholderiales</taxon>
        <taxon>Oxalobacteraceae</taxon>
        <taxon>Noviherbaspirillum</taxon>
    </lineage>
</organism>
<protein>
    <submittedName>
        <fullName evidence="1">5-carboxymethyl-2-hydroxymuconate Delta-isomerase</fullName>
    </submittedName>
</protein>
<dbReference type="PANTHER" id="PTHR37950:SF1">
    <property type="entry name" value="4-HYDROXYPHENYLACETATE CATABOLISM PROTEIN"/>
    <property type="match status" value="1"/>
</dbReference>
<dbReference type="Pfam" id="PF02962">
    <property type="entry name" value="CHMI"/>
    <property type="match status" value="1"/>
</dbReference>
<dbReference type="CDD" id="cd00580">
    <property type="entry name" value="CHMI"/>
    <property type="match status" value="1"/>
</dbReference>
<gene>
    <name evidence="1" type="ORF">D3870_19270</name>
</gene>
<evidence type="ECO:0000313" key="2">
    <source>
        <dbReference type="Proteomes" id="UP000285190"/>
    </source>
</evidence>
<dbReference type="OrthoDB" id="9814215at2"/>
<comment type="caution">
    <text evidence="1">The sequence shown here is derived from an EMBL/GenBank/DDBJ whole genome shotgun (WGS) entry which is preliminary data.</text>
</comment>
<dbReference type="PANTHER" id="PTHR37950">
    <property type="entry name" value="4-HYDROXYPHENYLACETATE CATABOLISM PROTEIN"/>
    <property type="match status" value="1"/>
</dbReference>